<reference evidence="1" key="2">
    <citation type="submission" date="2021-09" db="EMBL/GenBank/DDBJ databases">
        <authorList>
            <person name="Gilroy R."/>
        </authorList>
    </citation>
    <scope>NUCLEOTIDE SEQUENCE</scope>
    <source>
        <strain evidence="1">CHK55-1828</strain>
    </source>
</reference>
<dbReference type="SUPFAM" id="SSF52540">
    <property type="entry name" value="P-loop containing nucleoside triphosphate hydrolases"/>
    <property type="match status" value="1"/>
</dbReference>
<reference evidence="1" key="1">
    <citation type="journal article" date="2021" name="PeerJ">
        <title>Extensive microbial diversity within the chicken gut microbiome revealed by metagenomics and culture.</title>
        <authorList>
            <person name="Gilroy R."/>
            <person name="Ravi A."/>
            <person name="Getino M."/>
            <person name="Pursley I."/>
            <person name="Horton D.L."/>
            <person name="Alikhan N.F."/>
            <person name="Baker D."/>
            <person name="Gharbi K."/>
            <person name="Hall N."/>
            <person name="Watson M."/>
            <person name="Adriaenssens E.M."/>
            <person name="Foster-Nyarko E."/>
            <person name="Jarju S."/>
            <person name="Secka A."/>
            <person name="Antonio M."/>
            <person name="Oren A."/>
            <person name="Chaudhuri R.R."/>
            <person name="La Ragione R."/>
            <person name="Hildebrand F."/>
            <person name="Pallen M.J."/>
        </authorList>
    </citation>
    <scope>NUCLEOTIDE SEQUENCE</scope>
    <source>
        <strain evidence="1">CHK55-1828</strain>
    </source>
</reference>
<dbReference type="Gene3D" id="3.40.50.300">
    <property type="entry name" value="P-loop containing nucleotide triphosphate hydrolases"/>
    <property type="match status" value="1"/>
</dbReference>
<evidence type="ECO:0000313" key="2">
    <source>
        <dbReference type="Proteomes" id="UP000717835"/>
    </source>
</evidence>
<accession>A0A921HWP8</accession>
<dbReference type="PANTHER" id="PTHR11669">
    <property type="entry name" value="REPLICATION FACTOR C / DNA POLYMERASE III GAMMA-TAU SUBUNIT"/>
    <property type="match status" value="1"/>
</dbReference>
<sequence length="374" mass="41991">MTGLEDIIGQRETGRMLKQEVAAGRMAHALLLTGPRGAGKLPLALALGRRLCCAHPTDDGEACGRCTACLGWEKLAHADAHFVFPIVGTKNTCDDYLPSWREMVLENPYTDLGRWTERIGAGNAQPMIYATEADRILRKLSLRSATGGWRVVVVWLPERMNEPCANKMLKLLEEPPSKTAFLLVSEEPERLLATIVSRTQRIYVPRIAEADLAEALQTRYGHPADEATALAHRADGSLLKALELAGQSGEQALCFNLFTQLMRLAWKRDIRGMKIWSEEVAGLGRERQKVFLEYAQRMVRENFIANFHRPEMNYMGTDEQQFAVRFSPFIHEGNVTGITNLLAQAQEHVAQNVNARMVFFDVILNMTVLIKMKN</sequence>
<protein>
    <submittedName>
        <fullName evidence="1">DNA polymerase III subunit delta</fullName>
    </submittedName>
</protein>
<dbReference type="InterPro" id="IPR050238">
    <property type="entry name" value="DNA_Rep/Repair_Clamp_Loader"/>
</dbReference>
<proteinExistence type="predicted"/>
<evidence type="ECO:0000313" key="1">
    <source>
        <dbReference type="EMBL" id="HJF92238.1"/>
    </source>
</evidence>
<dbReference type="InterPro" id="IPR027417">
    <property type="entry name" value="P-loop_NTPase"/>
</dbReference>
<dbReference type="GO" id="GO:0006261">
    <property type="term" value="P:DNA-templated DNA replication"/>
    <property type="evidence" value="ECO:0007669"/>
    <property type="project" value="TreeGrafter"/>
</dbReference>
<dbReference type="AlphaFoldDB" id="A0A921HWP8"/>
<name>A0A921HWP8_9BACT</name>
<dbReference type="Proteomes" id="UP000717835">
    <property type="component" value="Unassembled WGS sequence"/>
</dbReference>
<dbReference type="Pfam" id="PF13177">
    <property type="entry name" value="DNA_pol3_delta2"/>
    <property type="match status" value="1"/>
</dbReference>
<dbReference type="PANTHER" id="PTHR11669:SF8">
    <property type="entry name" value="DNA POLYMERASE III SUBUNIT DELTA"/>
    <property type="match status" value="1"/>
</dbReference>
<gene>
    <name evidence="1" type="ORF">K8W02_07625</name>
</gene>
<dbReference type="EMBL" id="DYVX01000060">
    <property type="protein sequence ID" value="HJF92238.1"/>
    <property type="molecule type" value="Genomic_DNA"/>
</dbReference>
<organism evidence="1 2">
    <name type="scientific">Mediterranea massiliensis</name>
    <dbReference type="NCBI Taxonomy" id="1841865"/>
    <lineage>
        <taxon>Bacteria</taxon>
        <taxon>Pseudomonadati</taxon>
        <taxon>Bacteroidota</taxon>
        <taxon>Bacteroidia</taxon>
        <taxon>Bacteroidales</taxon>
        <taxon>Bacteroidaceae</taxon>
        <taxon>Mediterranea</taxon>
    </lineage>
</organism>
<comment type="caution">
    <text evidence="1">The sequence shown here is derived from an EMBL/GenBank/DDBJ whole genome shotgun (WGS) entry which is preliminary data.</text>
</comment>
<dbReference type="RefSeq" id="WP_276827739.1">
    <property type="nucleotide sequence ID" value="NZ_DYVX01000060.1"/>
</dbReference>